<protein>
    <submittedName>
        <fullName evidence="1">Uncharacterized protein</fullName>
    </submittedName>
</protein>
<comment type="caution">
    <text evidence="1">The sequence shown here is derived from an EMBL/GenBank/DDBJ whole genome shotgun (WGS) entry which is preliminary data.</text>
</comment>
<sequence>MADQCINSNPDIAGIGTRINFYTTILLTALTPETATELLDGLYKNSVLYGLGLVMTAVIQTFQEQLDLYHAIFVMQIIFCLNLVYEYGQRRFIRSSSRDLGMKIFIAVQTFSTVLFTVWLLYVWIKDGNFGSQPECNHLVKYVLFFANVRATVTWLRVLFIIYLILTACMLLFRFGVILSVYYMEELRTNMKELRTNIQDKMRKAVTGPEWQEQHRDTEQLASQPEQPEQTDAHRPVPAFVTLSVVSAVYGVATLELIVHRNRPNIQPGEDAWGFGQIISLILIFGSIVDIVVTVRERYTKEENPSEEVAMSRL</sequence>
<name>A0ACC0U0Q7_9AGAM</name>
<evidence type="ECO:0000313" key="2">
    <source>
        <dbReference type="Proteomes" id="UP001207468"/>
    </source>
</evidence>
<evidence type="ECO:0000313" key="1">
    <source>
        <dbReference type="EMBL" id="KAI9455211.1"/>
    </source>
</evidence>
<dbReference type="Proteomes" id="UP001207468">
    <property type="component" value="Unassembled WGS sequence"/>
</dbReference>
<reference evidence="1" key="1">
    <citation type="submission" date="2021-03" db="EMBL/GenBank/DDBJ databases">
        <title>Evolutionary priming and transition to the ectomycorrhizal habit in an iconic lineage of mushroom-forming fungi: is preadaptation a requirement?</title>
        <authorList>
            <consortium name="DOE Joint Genome Institute"/>
            <person name="Looney B.P."/>
            <person name="Miyauchi S."/>
            <person name="Morin E."/>
            <person name="Drula E."/>
            <person name="Courty P.E."/>
            <person name="Chicoki N."/>
            <person name="Fauchery L."/>
            <person name="Kohler A."/>
            <person name="Kuo A."/>
            <person name="LaButti K."/>
            <person name="Pangilinan J."/>
            <person name="Lipzen A."/>
            <person name="Riley R."/>
            <person name="Andreopoulos W."/>
            <person name="He G."/>
            <person name="Johnson J."/>
            <person name="Barry K.W."/>
            <person name="Grigoriev I.V."/>
            <person name="Nagy L."/>
            <person name="Hibbett D."/>
            <person name="Henrissat B."/>
            <person name="Matheny P.B."/>
            <person name="Labbe J."/>
            <person name="Martin A.F."/>
        </authorList>
    </citation>
    <scope>NUCLEOTIDE SEQUENCE</scope>
    <source>
        <strain evidence="1">BPL698</strain>
    </source>
</reference>
<proteinExistence type="predicted"/>
<gene>
    <name evidence="1" type="ORF">F5148DRAFT_1226572</name>
</gene>
<accession>A0ACC0U0Q7</accession>
<organism evidence="1 2">
    <name type="scientific">Russula earlei</name>
    <dbReference type="NCBI Taxonomy" id="71964"/>
    <lineage>
        <taxon>Eukaryota</taxon>
        <taxon>Fungi</taxon>
        <taxon>Dikarya</taxon>
        <taxon>Basidiomycota</taxon>
        <taxon>Agaricomycotina</taxon>
        <taxon>Agaricomycetes</taxon>
        <taxon>Russulales</taxon>
        <taxon>Russulaceae</taxon>
        <taxon>Russula</taxon>
    </lineage>
</organism>
<keyword evidence="2" id="KW-1185">Reference proteome</keyword>
<dbReference type="EMBL" id="JAGFNK010000254">
    <property type="protein sequence ID" value="KAI9455211.1"/>
    <property type="molecule type" value="Genomic_DNA"/>
</dbReference>